<keyword evidence="1" id="KW-1133">Transmembrane helix</keyword>
<dbReference type="Pfam" id="PF19545">
    <property type="entry name" value="DUF6069"/>
    <property type="match status" value="1"/>
</dbReference>
<protein>
    <submittedName>
        <fullName evidence="2">Uncharacterized protein</fullName>
    </submittedName>
</protein>
<dbReference type="AlphaFoldDB" id="A0A7T7KTT0"/>
<keyword evidence="1" id="KW-0812">Transmembrane</keyword>
<feature type="transmembrane region" description="Helical" evidence="1">
    <location>
        <begin position="125"/>
        <end position="143"/>
    </location>
</feature>
<dbReference type="KEGG" id="slf:JEQ17_01115"/>
<gene>
    <name evidence="2" type="ORF">JEQ17_01115</name>
</gene>
<keyword evidence="3" id="KW-1185">Reference proteome</keyword>
<accession>A0A7T7KTT0</accession>
<dbReference type="EMBL" id="CP066831">
    <property type="protein sequence ID" value="QQM38226.1"/>
    <property type="molecule type" value="Genomic_DNA"/>
</dbReference>
<proteinExistence type="predicted"/>
<feature type="transmembrane region" description="Helical" evidence="1">
    <location>
        <begin position="101"/>
        <end position="119"/>
    </location>
</feature>
<feature type="transmembrane region" description="Helical" evidence="1">
    <location>
        <begin position="27"/>
        <end position="49"/>
    </location>
</feature>
<evidence type="ECO:0000313" key="2">
    <source>
        <dbReference type="EMBL" id="QQM38226.1"/>
    </source>
</evidence>
<organism evidence="2 3">
    <name type="scientific">Streptomyces liliifuscus</name>
    <dbReference type="NCBI Taxonomy" id="2797636"/>
    <lineage>
        <taxon>Bacteria</taxon>
        <taxon>Bacillati</taxon>
        <taxon>Actinomycetota</taxon>
        <taxon>Actinomycetes</taxon>
        <taxon>Kitasatosporales</taxon>
        <taxon>Streptomycetaceae</taxon>
        <taxon>Streptomyces</taxon>
    </lineage>
</organism>
<feature type="transmembrane region" description="Helical" evidence="1">
    <location>
        <begin position="69"/>
        <end position="89"/>
    </location>
</feature>
<dbReference type="RefSeq" id="WP_200393395.1">
    <property type="nucleotide sequence ID" value="NZ_CP066831.1"/>
</dbReference>
<reference evidence="2 3" key="1">
    <citation type="submission" date="2020-12" db="EMBL/GenBank/DDBJ databases">
        <title>A novel species.</title>
        <authorList>
            <person name="Li K."/>
        </authorList>
    </citation>
    <scope>NUCLEOTIDE SEQUENCE [LARGE SCALE GENOMIC DNA]</scope>
    <source>
        <strain evidence="2 3">ZYC-3</strain>
    </source>
</reference>
<dbReference type="InterPro" id="IPR045713">
    <property type="entry name" value="DUF6069"/>
</dbReference>
<evidence type="ECO:0000256" key="1">
    <source>
        <dbReference type="SAM" id="Phobius"/>
    </source>
</evidence>
<keyword evidence="1" id="KW-0472">Membrane</keyword>
<name>A0A7T7KTT0_9ACTN</name>
<dbReference type="Proteomes" id="UP000595636">
    <property type="component" value="Chromosome"/>
</dbReference>
<sequence>MNSMEDTGAVADPAPGRTNHTHRLRRLVGTGCIATLASMAATTLTAALAQAVGVDFAVFDRGETIPLSAFAVVSGCFSAVGIVIAVALLRWSARPAKRFMWTAVSLTAISLVPPLLFGADTVTTTALLGLHLVPATVVIPTLTRSLHTQTH</sequence>
<evidence type="ECO:0000313" key="3">
    <source>
        <dbReference type="Proteomes" id="UP000595636"/>
    </source>
</evidence>